<evidence type="ECO:0000313" key="1">
    <source>
        <dbReference type="EMBL" id="RDC56587.1"/>
    </source>
</evidence>
<accession>A0A369Q036</accession>
<sequence>MQRKWCCQARKECFKVERFKAEGLDAQTLLNKPDSSGKFFIPVILRHEESVSSVADASYLSMTALLGLLQIKTLKRIAGLQNL</sequence>
<dbReference type="EMBL" id="QPKV01000004">
    <property type="protein sequence ID" value="RDC56587.1"/>
    <property type="molecule type" value="Genomic_DNA"/>
</dbReference>
<reference evidence="1 2" key="1">
    <citation type="submission" date="2018-07" db="EMBL/GenBank/DDBJ databases">
        <title>Pedobacter sp. nov., isolated from soil.</title>
        <authorList>
            <person name="Zhou L.Y."/>
            <person name="Du Z.J."/>
        </authorList>
    </citation>
    <scope>NUCLEOTIDE SEQUENCE [LARGE SCALE GENOMIC DNA]</scope>
    <source>
        <strain evidence="1 2">JDX94</strain>
    </source>
</reference>
<evidence type="ECO:0000313" key="2">
    <source>
        <dbReference type="Proteomes" id="UP000253961"/>
    </source>
</evidence>
<keyword evidence="2" id="KW-1185">Reference proteome</keyword>
<comment type="caution">
    <text evidence="1">The sequence shown here is derived from an EMBL/GenBank/DDBJ whole genome shotgun (WGS) entry which is preliminary data.</text>
</comment>
<dbReference type="AlphaFoldDB" id="A0A369Q036"/>
<proteinExistence type="predicted"/>
<gene>
    <name evidence="1" type="ORF">DU508_13500</name>
</gene>
<protein>
    <submittedName>
        <fullName evidence="1">Uncharacterized protein</fullName>
    </submittedName>
</protein>
<dbReference type="Proteomes" id="UP000253961">
    <property type="component" value="Unassembled WGS sequence"/>
</dbReference>
<organism evidence="1 2">
    <name type="scientific">Pedobacter chinensis</name>
    <dbReference type="NCBI Taxonomy" id="2282421"/>
    <lineage>
        <taxon>Bacteria</taxon>
        <taxon>Pseudomonadati</taxon>
        <taxon>Bacteroidota</taxon>
        <taxon>Sphingobacteriia</taxon>
        <taxon>Sphingobacteriales</taxon>
        <taxon>Sphingobacteriaceae</taxon>
        <taxon>Pedobacter</taxon>
    </lineage>
</organism>
<name>A0A369Q036_9SPHI</name>